<dbReference type="PANTHER" id="PTHR21197">
    <property type="entry name" value="UDP-GALACTOPYRANOSE MUTASE"/>
    <property type="match status" value="1"/>
</dbReference>
<evidence type="ECO:0000313" key="1">
    <source>
        <dbReference type="EMBL" id="WNO54181.1"/>
    </source>
</evidence>
<dbReference type="NCBIfam" id="NF005545">
    <property type="entry name" value="PRK07208.1-1"/>
    <property type="match status" value="1"/>
</dbReference>
<protein>
    <submittedName>
        <fullName evidence="1">NAD(P)/FAD-dependent oxidoreductase</fullName>
    </submittedName>
</protein>
<dbReference type="InterPro" id="IPR036188">
    <property type="entry name" value="FAD/NAD-bd_sf"/>
</dbReference>
<gene>
    <name evidence="1" type="ORF">RPR59_02660</name>
</gene>
<sequence length="503" mass="56191">MGSTTSADVAVIGAGPAGLTAAYELTKRGFSVVVIEKDPVYVGGISRTVEHDGFHFDIGGHRFFSKSQEVVDLWNEILPDDFIERPRMSRIYYGGKFYSYPLRAFEALRNLGLVTSACCMASYARWKLFPKREVRSFEDWVVNQFGHRLYSIFFKTYTEKVWGIACDTMSADWAAQRIKGLSLGKAVFDGVKRSLGLNRTPNNGMAAKTLLESFRYPRKGPGMLWEAARDKVVAGGNHVLMGHALKALSLHEATGRWRVQATRADGSVHVIDAGHVISSAPMRELAGRVQPLPDTIPAALDLRYRDFLTVALMIRSDDLFPDNWIYIHDSRVKVGRVQNFRSWSPEMVPDAQIACVGLEYFCFEGDGLWSSGDDDLIALASRELAMLGLVDAEQIVGGAVVRQEKAYPVYDDAYRANVAALREELEARYPTLHLVGRNGMHRYNNQDHAMMTAMLTVRNIVAGARVYDIWNVNEDAEYHEAGTQGERAALASERLVPRRLKVA</sequence>
<name>A0ABZ0BAS5_9SPHN</name>
<keyword evidence="2" id="KW-1185">Reference proteome</keyword>
<proteinExistence type="predicted"/>
<dbReference type="NCBIfam" id="NF005548">
    <property type="entry name" value="PRK07208.1-4"/>
    <property type="match status" value="1"/>
</dbReference>
<dbReference type="Gene3D" id="3.50.50.60">
    <property type="entry name" value="FAD/NAD(P)-binding domain"/>
    <property type="match status" value="1"/>
</dbReference>
<dbReference type="SUPFAM" id="SSF51971">
    <property type="entry name" value="Nucleotide-binding domain"/>
    <property type="match status" value="1"/>
</dbReference>
<evidence type="ECO:0000313" key="2">
    <source>
        <dbReference type="Proteomes" id="UP001302249"/>
    </source>
</evidence>
<dbReference type="RefSeq" id="WP_313916401.1">
    <property type="nucleotide sequence ID" value="NZ_CP135076.1"/>
</dbReference>
<organism evidence="1 2">
    <name type="scientific">Stakelama saccharophila</name>
    <dbReference type="NCBI Taxonomy" id="3075605"/>
    <lineage>
        <taxon>Bacteria</taxon>
        <taxon>Pseudomonadati</taxon>
        <taxon>Pseudomonadota</taxon>
        <taxon>Alphaproteobacteria</taxon>
        <taxon>Sphingomonadales</taxon>
        <taxon>Sphingomonadaceae</taxon>
        <taxon>Stakelama</taxon>
    </lineage>
</organism>
<accession>A0ABZ0BAS5</accession>
<dbReference type="PANTHER" id="PTHR21197:SF0">
    <property type="entry name" value="UDP-GALACTOPYRANOSE MUTASE"/>
    <property type="match status" value="1"/>
</dbReference>
<reference evidence="1 2" key="1">
    <citation type="submission" date="2023-09" db="EMBL/GenBank/DDBJ databases">
        <authorList>
            <person name="Rey-Velasco X."/>
        </authorList>
    </citation>
    <scope>NUCLEOTIDE SEQUENCE [LARGE SCALE GENOMIC DNA]</scope>
    <source>
        <strain evidence="1 2">W311</strain>
    </source>
</reference>
<dbReference type="Proteomes" id="UP001302249">
    <property type="component" value="Chromosome"/>
</dbReference>
<dbReference type="EMBL" id="CP135076">
    <property type="protein sequence ID" value="WNO54181.1"/>
    <property type="molecule type" value="Genomic_DNA"/>
</dbReference>
<dbReference type="Pfam" id="PF13450">
    <property type="entry name" value="NAD_binding_8"/>
    <property type="match status" value="1"/>
</dbReference>
<dbReference type="NCBIfam" id="NF005547">
    <property type="entry name" value="PRK07208.1-3"/>
    <property type="match status" value="1"/>
</dbReference>